<evidence type="ECO:0000313" key="11">
    <source>
        <dbReference type="EMBL" id="SDG85051.1"/>
    </source>
</evidence>
<accession>A0A1G7XLS6</accession>
<dbReference type="CDD" id="cd08240">
    <property type="entry name" value="6_hydroxyhexanoate_dh_like"/>
    <property type="match status" value="1"/>
</dbReference>
<evidence type="ECO:0000256" key="2">
    <source>
        <dbReference type="ARBA" id="ARBA00008072"/>
    </source>
</evidence>
<evidence type="ECO:0000256" key="6">
    <source>
        <dbReference type="ARBA" id="ARBA00023002"/>
    </source>
</evidence>
<gene>
    <name evidence="11" type="ORF">SAMN04489810_1465</name>
</gene>
<evidence type="ECO:0000256" key="4">
    <source>
        <dbReference type="ARBA" id="ARBA00022723"/>
    </source>
</evidence>
<evidence type="ECO:0000259" key="9">
    <source>
        <dbReference type="Pfam" id="PF00107"/>
    </source>
</evidence>
<dbReference type="Pfam" id="PF00107">
    <property type="entry name" value="ADH_zinc_N"/>
    <property type="match status" value="1"/>
</dbReference>
<evidence type="ECO:0000256" key="3">
    <source>
        <dbReference type="ARBA" id="ARBA00013190"/>
    </source>
</evidence>
<proteinExistence type="inferred from homology"/>
<organism evidence="11 12">
    <name type="scientific">Microbacterium pygmaeum</name>
    <dbReference type="NCBI Taxonomy" id="370764"/>
    <lineage>
        <taxon>Bacteria</taxon>
        <taxon>Bacillati</taxon>
        <taxon>Actinomycetota</taxon>
        <taxon>Actinomycetes</taxon>
        <taxon>Micrococcales</taxon>
        <taxon>Microbacteriaceae</taxon>
        <taxon>Microbacterium</taxon>
    </lineage>
</organism>
<protein>
    <recommendedName>
        <fullName evidence="3">alcohol dehydrogenase</fullName>
        <ecNumber evidence="3">1.1.1.1</ecNumber>
    </recommendedName>
</protein>
<sequence length="354" mass="37458">MRAYVVERFAERLVTEERPAIQPTGTEVVLEVEGCGVCHTDLHLWDGYYELGGGKRLQLADRGIRPPLVLGHEVLGRLVRKGPDAPIDDSAIGRSFIIYPWLGCGKCEDCMLGRENLCAWPNSIGVARAGGYADECLVPHSDYLVDATGIEPNLAATYACSGLTAYSALRKVAIDHDDLLLIVGLGGVGYSGLLIAQALGFRRIVVADIDPRKRDLARGVEGVTVLDPQSEADRAVLAEMGPVAGAVDFVGVTSTAEFAIGSLRKGGIAVIVGLFGGDITLPLVPLVQRSTTVRGSYVGTLDELRELVALAQTGRLAALPVETVPFDDVNDALDRLRGGGVAGRLVLSNSTDAS</sequence>
<evidence type="ECO:0000259" key="10">
    <source>
        <dbReference type="Pfam" id="PF08240"/>
    </source>
</evidence>
<keyword evidence="6" id="KW-0560">Oxidoreductase</keyword>
<comment type="catalytic activity">
    <reaction evidence="8">
        <text>a primary alcohol + NAD(+) = an aldehyde + NADH + H(+)</text>
        <dbReference type="Rhea" id="RHEA:10736"/>
        <dbReference type="ChEBI" id="CHEBI:15378"/>
        <dbReference type="ChEBI" id="CHEBI:15734"/>
        <dbReference type="ChEBI" id="CHEBI:17478"/>
        <dbReference type="ChEBI" id="CHEBI:57540"/>
        <dbReference type="ChEBI" id="CHEBI:57945"/>
        <dbReference type="EC" id="1.1.1.1"/>
    </reaction>
</comment>
<dbReference type="PANTHER" id="PTHR42940:SF8">
    <property type="entry name" value="VACUOLAR PROTEIN SORTING-ASSOCIATED PROTEIN 11"/>
    <property type="match status" value="1"/>
</dbReference>
<dbReference type="Gene3D" id="3.90.180.10">
    <property type="entry name" value="Medium-chain alcohol dehydrogenases, catalytic domain"/>
    <property type="match status" value="1"/>
</dbReference>
<dbReference type="AlphaFoldDB" id="A0A1G7XLS6"/>
<dbReference type="GO" id="GO:0004022">
    <property type="term" value="F:alcohol dehydrogenase (NAD+) activity"/>
    <property type="evidence" value="ECO:0007669"/>
    <property type="project" value="UniProtKB-EC"/>
</dbReference>
<feature type="domain" description="Alcohol dehydrogenase-like N-terminal" evidence="10">
    <location>
        <begin position="26"/>
        <end position="142"/>
    </location>
</feature>
<keyword evidence="4" id="KW-0479">Metal-binding</keyword>
<dbReference type="Proteomes" id="UP000199009">
    <property type="component" value="Chromosome I"/>
</dbReference>
<dbReference type="STRING" id="370764.SAMN04489810_1465"/>
<name>A0A1G7XLS6_9MICO</name>
<comment type="similarity">
    <text evidence="2">Belongs to the zinc-containing alcohol dehydrogenase family.</text>
</comment>
<dbReference type="InterPro" id="IPR036291">
    <property type="entry name" value="NAD(P)-bd_dom_sf"/>
</dbReference>
<dbReference type="PANTHER" id="PTHR42940">
    <property type="entry name" value="ALCOHOL DEHYDROGENASE 1-RELATED"/>
    <property type="match status" value="1"/>
</dbReference>
<evidence type="ECO:0000256" key="1">
    <source>
        <dbReference type="ARBA" id="ARBA00001947"/>
    </source>
</evidence>
<dbReference type="Pfam" id="PF08240">
    <property type="entry name" value="ADH_N"/>
    <property type="match status" value="1"/>
</dbReference>
<evidence type="ECO:0000256" key="5">
    <source>
        <dbReference type="ARBA" id="ARBA00022833"/>
    </source>
</evidence>
<keyword evidence="12" id="KW-1185">Reference proteome</keyword>
<dbReference type="InterPro" id="IPR013149">
    <property type="entry name" value="ADH-like_C"/>
</dbReference>
<comment type="catalytic activity">
    <reaction evidence="7">
        <text>a secondary alcohol + NAD(+) = a ketone + NADH + H(+)</text>
        <dbReference type="Rhea" id="RHEA:10740"/>
        <dbReference type="ChEBI" id="CHEBI:15378"/>
        <dbReference type="ChEBI" id="CHEBI:17087"/>
        <dbReference type="ChEBI" id="CHEBI:35681"/>
        <dbReference type="ChEBI" id="CHEBI:57540"/>
        <dbReference type="ChEBI" id="CHEBI:57945"/>
        <dbReference type="EC" id="1.1.1.1"/>
    </reaction>
</comment>
<dbReference type="SUPFAM" id="SSF51735">
    <property type="entry name" value="NAD(P)-binding Rossmann-fold domains"/>
    <property type="match status" value="1"/>
</dbReference>
<dbReference type="GO" id="GO:0046872">
    <property type="term" value="F:metal ion binding"/>
    <property type="evidence" value="ECO:0007669"/>
    <property type="project" value="UniProtKB-KW"/>
</dbReference>
<evidence type="ECO:0000256" key="7">
    <source>
        <dbReference type="ARBA" id="ARBA00049164"/>
    </source>
</evidence>
<dbReference type="OrthoDB" id="9797931at2"/>
<evidence type="ECO:0000256" key="8">
    <source>
        <dbReference type="ARBA" id="ARBA00049243"/>
    </source>
</evidence>
<keyword evidence="5" id="KW-0862">Zinc</keyword>
<dbReference type="GO" id="GO:0005737">
    <property type="term" value="C:cytoplasm"/>
    <property type="evidence" value="ECO:0007669"/>
    <property type="project" value="TreeGrafter"/>
</dbReference>
<evidence type="ECO:0000313" key="12">
    <source>
        <dbReference type="Proteomes" id="UP000199009"/>
    </source>
</evidence>
<dbReference type="Gene3D" id="3.40.50.720">
    <property type="entry name" value="NAD(P)-binding Rossmann-like Domain"/>
    <property type="match status" value="1"/>
</dbReference>
<dbReference type="EMBL" id="LT629692">
    <property type="protein sequence ID" value="SDG85051.1"/>
    <property type="molecule type" value="Genomic_DNA"/>
</dbReference>
<feature type="domain" description="Alcohol dehydrogenase-like C-terminal" evidence="9">
    <location>
        <begin position="187"/>
        <end position="311"/>
    </location>
</feature>
<reference evidence="11 12" key="1">
    <citation type="submission" date="2016-10" db="EMBL/GenBank/DDBJ databases">
        <authorList>
            <person name="de Groot N.N."/>
        </authorList>
    </citation>
    <scope>NUCLEOTIDE SEQUENCE [LARGE SCALE GENOMIC DNA]</scope>
    <source>
        <strain evidence="11 12">DSM 23142</strain>
    </source>
</reference>
<dbReference type="InterPro" id="IPR013154">
    <property type="entry name" value="ADH-like_N"/>
</dbReference>
<dbReference type="SUPFAM" id="SSF50129">
    <property type="entry name" value="GroES-like"/>
    <property type="match status" value="1"/>
</dbReference>
<dbReference type="RefSeq" id="WP_091488184.1">
    <property type="nucleotide sequence ID" value="NZ_LT629692.1"/>
</dbReference>
<dbReference type="EC" id="1.1.1.1" evidence="3"/>
<comment type="cofactor">
    <cofactor evidence="1">
        <name>Zn(2+)</name>
        <dbReference type="ChEBI" id="CHEBI:29105"/>
    </cofactor>
</comment>
<dbReference type="InterPro" id="IPR011032">
    <property type="entry name" value="GroES-like_sf"/>
</dbReference>